<dbReference type="GO" id="GO:0016616">
    <property type="term" value="F:oxidoreductase activity, acting on the CH-OH group of donors, NAD or NADP as acceptor"/>
    <property type="evidence" value="ECO:0007669"/>
    <property type="project" value="UniProtKB-ARBA"/>
</dbReference>
<dbReference type="Proteomes" id="UP000006316">
    <property type="component" value="Unassembled WGS sequence"/>
</dbReference>
<dbReference type="RefSeq" id="WP_007086417.1">
    <property type="nucleotide sequence ID" value="NZ_AJLS01000121.1"/>
</dbReference>
<feature type="domain" description="Ketoreductase" evidence="3">
    <location>
        <begin position="10"/>
        <end position="189"/>
    </location>
</feature>
<dbReference type="Pfam" id="PF13561">
    <property type="entry name" value="adh_short_C2"/>
    <property type="match status" value="1"/>
</dbReference>
<dbReference type="STRING" id="1117379.BABA_17107"/>
<name>K6C4V0_9BACI</name>
<dbReference type="FunFam" id="3.40.50.720:FF:000084">
    <property type="entry name" value="Short-chain dehydrogenase reductase"/>
    <property type="match status" value="1"/>
</dbReference>
<dbReference type="NCBIfam" id="NF009466">
    <property type="entry name" value="PRK12826.1-2"/>
    <property type="match status" value="1"/>
</dbReference>
<sequence>MVDKFSLLNKTAIVTGGNRGLGKTISLALAARGANVVIVGRDVERNQQVVAEIEKLGRKAMGFSTDLTKIASISEMVENIITTFGTIDILINNAGISQTKYALDVTEEEWDQVMDLNVKSLFFCSQSVAKAMQKQGHGKIINVSSVVGAVGDIGISAYTASKAAVINLTRSLALEWARFGIQVNAIGPAYIETEMNQRELRNLKVREKIISKTPLKRLGNPDEIEGAIILLASDAGSFITGQTIYIDGGWLAQ</sequence>
<dbReference type="PATRIC" id="fig|1117379.3.peg.3550"/>
<dbReference type="PRINTS" id="PR00081">
    <property type="entry name" value="GDHRDH"/>
</dbReference>
<keyword evidence="2" id="KW-0560">Oxidoreductase</keyword>
<comment type="similarity">
    <text evidence="1">Belongs to the short-chain dehydrogenases/reductases (SDR) family.</text>
</comment>
<proteinExistence type="inferred from homology"/>
<dbReference type="SMART" id="SM00822">
    <property type="entry name" value="PKS_KR"/>
    <property type="match status" value="1"/>
</dbReference>
<evidence type="ECO:0000256" key="2">
    <source>
        <dbReference type="ARBA" id="ARBA00023002"/>
    </source>
</evidence>
<keyword evidence="5" id="KW-1185">Reference proteome</keyword>
<organism evidence="4 5">
    <name type="scientific">Neobacillus bataviensis LMG 21833</name>
    <dbReference type="NCBI Taxonomy" id="1117379"/>
    <lineage>
        <taxon>Bacteria</taxon>
        <taxon>Bacillati</taxon>
        <taxon>Bacillota</taxon>
        <taxon>Bacilli</taxon>
        <taxon>Bacillales</taxon>
        <taxon>Bacillaceae</taxon>
        <taxon>Neobacillus</taxon>
    </lineage>
</organism>
<dbReference type="PANTHER" id="PTHR42760">
    <property type="entry name" value="SHORT-CHAIN DEHYDROGENASES/REDUCTASES FAMILY MEMBER"/>
    <property type="match status" value="1"/>
</dbReference>
<dbReference type="InterPro" id="IPR057326">
    <property type="entry name" value="KR_dom"/>
</dbReference>
<evidence type="ECO:0000256" key="1">
    <source>
        <dbReference type="ARBA" id="ARBA00006484"/>
    </source>
</evidence>
<dbReference type="PANTHER" id="PTHR42760:SF115">
    <property type="entry name" value="3-OXOACYL-[ACYL-CARRIER-PROTEIN] REDUCTASE FABG"/>
    <property type="match status" value="1"/>
</dbReference>
<accession>K6C4V0</accession>
<dbReference type="InterPro" id="IPR036291">
    <property type="entry name" value="NAD(P)-bd_dom_sf"/>
</dbReference>
<reference evidence="4 5" key="1">
    <citation type="journal article" date="2012" name="Front. Microbiol.">
        <title>Redundancy and modularity in membrane-associated dissimilatory nitrate reduction in Bacillus.</title>
        <authorList>
            <person name="Heylen K."/>
            <person name="Keltjens J."/>
        </authorList>
    </citation>
    <scope>NUCLEOTIDE SEQUENCE [LARGE SCALE GENOMIC DNA]</scope>
    <source>
        <strain evidence="5">LMG 21833T</strain>
    </source>
</reference>
<evidence type="ECO:0000313" key="5">
    <source>
        <dbReference type="Proteomes" id="UP000006316"/>
    </source>
</evidence>
<dbReference type="OrthoDB" id="9803333at2"/>
<evidence type="ECO:0000313" key="4">
    <source>
        <dbReference type="EMBL" id="EKN66150.1"/>
    </source>
</evidence>
<gene>
    <name evidence="4" type="ORF">BABA_17107</name>
</gene>
<dbReference type="Gene3D" id="3.40.50.720">
    <property type="entry name" value="NAD(P)-binding Rossmann-like Domain"/>
    <property type="match status" value="1"/>
</dbReference>
<dbReference type="InterPro" id="IPR020904">
    <property type="entry name" value="Sc_DH/Rdtase_CS"/>
</dbReference>
<comment type="caution">
    <text evidence="4">The sequence shown here is derived from an EMBL/GenBank/DDBJ whole genome shotgun (WGS) entry which is preliminary data.</text>
</comment>
<dbReference type="AlphaFoldDB" id="K6C4V0"/>
<dbReference type="SUPFAM" id="SSF51735">
    <property type="entry name" value="NAD(P)-binding Rossmann-fold domains"/>
    <property type="match status" value="1"/>
</dbReference>
<dbReference type="EMBL" id="AJLS01000121">
    <property type="protein sequence ID" value="EKN66150.1"/>
    <property type="molecule type" value="Genomic_DNA"/>
</dbReference>
<evidence type="ECO:0000259" key="3">
    <source>
        <dbReference type="SMART" id="SM00822"/>
    </source>
</evidence>
<dbReference type="NCBIfam" id="NF005559">
    <property type="entry name" value="PRK07231.1"/>
    <property type="match status" value="1"/>
</dbReference>
<dbReference type="InterPro" id="IPR002347">
    <property type="entry name" value="SDR_fam"/>
</dbReference>
<dbReference type="eggNOG" id="COG1028">
    <property type="taxonomic scope" value="Bacteria"/>
</dbReference>
<dbReference type="PROSITE" id="PS00061">
    <property type="entry name" value="ADH_SHORT"/>
    <property type="match status" value="1"/>
</dbReference>
<protein>
    <submittedName>
        <fullName evidence="4">2-deoxy-D-gluconate 3-dehydrogenase</fullName>
    </submittedName>
</protein>
<dbReference type="GO" id="GO:0008206">
    <property type="term" value="P:bile acid metabolic process"/>
    <property type="evidence" value="ECO:0007669"/>
    <property type="project" value="UniProtKB-ARBA"/>
</dbReference>
<dbReference type="PRINTS" id="PR00080">
    <property type="entry name" value="SDRFAMILY"/>
</dbReference>